<dbReference type="AlphaFoldDB" id="A0A1I3QK34"/>
<dbReference type="InterPro" id="IPR039426">
    <property type="entry name" value="TonB-dep_rcpt-like"/>
</dbReference>
<dbReference type="InterPro" id="IPR037066">
    <property type="entry name" value="Plug_dom_sf"/>
</dbReference>
<accession>A0A1I3QK34</accession>
<dbReference type="InterPro" id="IPR036942">
    <property type="entry name" value="Beta-barrel_TonB_sf"/>
</dbReference>
<protein>
    <submittedName>
        <fullName evidence="10">TonB-linked outer membrane protein, SusC/RagA family</fullName>
    </submittedName>
</protein>
<dbReference type="Gene3D" id="2.170.130.10">
    <property type="entry name" value="TonB-dependent receptor, plug domain"/>
    <property type="match status" value="1"/>
</dbReference>
<evidence type="ECO:0000256" key="3">
    <source>
        <dbReference type="ARBA" id="ARBA00022452"/>
    </source>
</evidence>
<dbReference type="Pfam" id="PF07715">
    <property type="entry name" value="Plug"/>
    <property type="match status" value="1"/>
</dbReference>
<dbReference type="InterPro" id="IPR023996">
    <property type="entry name" value="TonB-dep_OMP_SusC/RagA"/>
</dbReference>
<sequence length="1102" mass="122271">MRIMKLCSFFIILGCLHLSAHSLSQTVTVHAKAQPLKEVLSTVKEQTGYAAAFKKGLLDQTAPITIQAAGVPLVDFLGQLFESLPLTYKVKGKTIFITSKSELLANRPMVIARPAQHTVSGQVTDTVGNSLSGVSVTLKSNPAAGTSTDVDGRYVLEVAPDAILVFSYMGFIAQELPVNGKTVLDVQLKADISGLDEVVVVGYGTQKKVNLTGSVAQVSSKDLQKRNASNTSIALQGLIPGVSVATTSGRPGYDGAGIRIRGTGSLNSENSPLVLIDGVEGYMNFLDPNSIESITVLKDAASASIYGSRASNGVILVTTKRGANDALNISYSGYVGTNVPTNFPEPVSALEYMEAINVARKNNSQTPQYSDDVLNIYRNQGADNFNYYDSNWKDLLVNNYALTHNNSLSFSGGSKRIKTFANVGHYYQDGNIPNNKFVRSTLKMNNDITITNWIRAGIDLNIRQSKDTRPAYDSPEAIFNKITTFVPVFSAVNSDGTWGYGQNGDNPIAAAKASGISTNRPSELALKGFLSLRPFEGFEVFSNYSSNRLETRGDYFLKPWDTYETGVYKVTFPTTGNTKSESWSQTIRNQFNVQSSYERNLGLHYFNILGGMQTEEILNKSFSAGRKYFKYDGFEDLDNGDVLSATNAGTHSEWAMLSYYGRINYNFNERYLFEFNSRWDASTRFKGDNKWGYFPSVSAGWRISEEAFFQPIKNDINDLKIRGSIGTLGNQAIGSYYPYAAAIYAGHGYWFDYNLGTGVAQDEVSNENISWEKSRQFNIGLDALLLRSRLALTVDIFSRKTFDMLQRFPIPSFVGLTPPWENRGDIENKGWEISATWRDKVNDFSYAITANVTDIRNKVLNLYGNEYIATSTVTREGEALYSYYGYVSDGLFQTQEEIDNSPVFGEKQNIKPGFVRYLDLSGPDGTPDGVINSYDRTVLGSNMPRYEYSMNLSADWKGFDLNLFFQGIGKKDLLYEGSGVRPFLVGRSMFKYQLDYWSEENRDAEFPILLIDGSGNNPNNIPSDFWMKSGAFLRLKNVTLGYTLPKTLGSRLNTKEVRFYVNAQNLLTFSNAYEGYDPENAVSGGSFYPLMKTFTFGLNVNF</sequence>
<dbReference type="Pfam" id="PF13715">
    <property type="entry name" value="CarbopepD_reg_2"/>
    <property type="match status" value="1"/>
</dbReference>
<dbReference type="InterPro" id="IPR012910">
    <property type="entry name" value="Plug_dom"/>
</dbReference>
<dbReference type="NCBIfam" id="TIGR04056">
    <property type="entry name" value="OMP_RagA_SusC"/>
    <property type="match status" value="1"/>
</dbReference>
<keyword evidence="3 7" id="KW-1134">Transmembrane beta strand</keyword>
<keyword evidence="6 7" id="KW-0998">Cell outer membrane</keyword>
<evidence type="ECO:0000256" key="5">
    <source>
        <dbReference type="ARBA" id="ARBA00023136"/>
    </source>
</evidence>
<dbReference type="EMBL" id="FOQO01000009">
    <property type="protein sequence ID" value="SFJ34398.1"/>
    <property type="molecule type" value="Genomic_DNA"/>
</dbReference>
<name>A0A1I3QK34_9SPHI</name>
<organism evidence="10 11">
    <name type="scientific">Parapedobacter indicus</name>
    <dbReference type="NCBI Taxonomy" id="1477437"/>
    <lineage>
        <taxon>Bacteria</taxon>
        <taxon>Pseudomonadati</taxon>
        <taxon>Bacteroidota</taxon>
        <taxon>Sphingobacteriia</taxon>
        <taxon>Sphingobacteriales</taxon>
        <taxon>Sphingobacteriaceae</taxon>
        <taxon>Parapedobacter</taxon>
    </lineage>
</organism>
<keyword evidence="4 7" id="KW-0812">Transmembrane</keyword>
<dbReference type="SUPFAM" id="SSF49464">
    <property type="entry name" value="Carboxypeptidase regulatory domain-like"/>
    <property type="match status" value="1"/>
</dbReference>
<evidence type="ECO:0000256" key="8">
    <source>
        <dbReference type="SAM" id="SignalP"/>
    </source>
</evidence>
<dbReference type="SUPFAM" id="SSF56935">
    <property type="entry name" value="Porins"/>
    <property type="match status" value="1"/>
</dbReference>
<dbReference type="PROSITE" id="PS52016">
    <property type="entry name" value="TONB_DEPENDENT_REC_3"/>
    <property type="match status" value="1"/>
</dbReference>
<dbReference type="NCBIfam" id="TIGR04057">
    <property type="entry name" value="SusC_RagA_signa"/>
    <property type="match status" value="1"/>
</dbReference>
<evidence type="ECO:0000256" key="7">
    <source>
        <dbReference type="PROSITE-ProRule" id="PRU01360"/>
    </source>
</evidence>
<dbReference type="Proteomes" id="UP000198670">
    <property type="component" value="Unassembled WGS sequence"/>
</dbReference>
<evidence type="ECO:0000259" key="9">
    <source>
        <dbReference type="Pfam" id="PF07715"/>
    </source>
</evidence>
<dbReference type="InterPro" id="IPR023997">
    <property type="entry name" value="TonB-dep_OMP_SusC/RagA_CS"/>
</dbReference>
<gene>
    <name evidence="10" type="ORF">SAMN05444682_10925</name>
</gene>
<reference evidence="10 11" key="1">
    <citation type="submission" date="2016-10" db="EMBL/GenBank/DDBJ databases">
        <authorList>
            <person name="de Groot N.N."/>
        </authorList>
    </citation>
    <scope>NUCLEOTIDE SEQUENCE [LARGE SCALE GENOMIC DNA]</scope>
    <source>
        <strain evidence="10 11">RK1</strain>
    </source>
</reference>
<evidence type="ECO:0000256" key="6">
    <source>
        <dbReference type="ARBA" id="ARBA00023237"/>
    </source>
</evidence>
<evidence type="ECO:0000313" key="10">
    <source>
        <dbReference type="EMBL" id="SFJ34398.1"/>
    </source>
</evidence>
<dbReference type="STRING" id="1477437.SAMN05444682_10925"/>
<comment type="similarity">
    <text evidence="7">Belongs to the TonB-dependent receptor family.</text>
</comment>
<evidence type="ECO:0000313" key="11">
    <source>
        <dbReference type="Proteomes" id="UP000198670"/>
    </source>
</evidence>
<evidence type="ECO:0000256" key="1">
    <source>
        <dbReference type="ARBA" id="ARBA00004571"/>
    </source>
</evidence>
<dbReference type="FunFam" id="2.170.130.10:FF:000003">
    <property type="entry name" value="SusC/RagA family TonB-linked outer membrane protein"/>
    <property type="match status" value="1"/>
</dbReference>
<evidence type="ECO:0000256" key="2">
    <source>
        <dbReference type="ARBA" id="ARBA00022448"/>
    </source>
</evidence>
<proteinExistence type="inferred from homology"/>
<keyword evidence="8" id="KW-0732">Signal</keyword>
<feature type="chain" id="PRO_5011612663" evidence="8">
    <location>
        <begin position="21"/>
        <end position="1102"/>
    </location>
</feature>
<dbReference type="Gene3D" id="2.60.40.1120">
    <property type="entry name" value="Carboxypeptidase-like, regulatory domain"/>
    <property type="match status" value="1"/>
</dbReference>
<feature type="domain" description="TonB-dependent receptor plug" evidence="9">
    <location>
        <begin position="208"/>
        <end position="314"/>
    </location>
</feature>
<keyword evidence="11" id="KW-1185">Reference proteome</keyword>
<keyword evidence="5 7" id="KW-0472">Membrane</keyword>
<comment type="subcellular location">
    <subcellularLocation>
        <location evidence="1 7">Cell outer membrane</location>
        <topology evidence="1 7">Multi-pass membrane protein</topology>
    </subcellularLocation>
</comment>
<dbReference type="Gene3D" id="2.40.170.20">
    <property type="entry name" value="TonB-dependent receptor, beta-barrel domain"/>
    <property type="match status" value="1"/>
</dbReference>
<evidence type="ECO:0000256" key="4">
    <source>
        <dbReference type="ARBA" id="ARBA00022692"/>
    </source>
</evidence>
<feature type="signal peptide" evidence="8">
    <location>
        <begin position="1"/>
        <end position="20"/>
    </location>
</feature>
<dbReference type="GO" id="GO:0009279">
    <property type="term" value="C:cell outer membrane"/>
    <property type="evidence" value="ECO:0007669"/>
    <property type="project" value="UniProtKB-SubCell"/>
</dbReference>
<dbReference type="InterPro" id="IPR008969">
    <property type="entry name" value="CarboxyPept-like_regulatory"/>
</dbReference>
<keyword evidence="2 7" id="KW-0813">Transport</keyword>